<reference evidence="2 3" key="1">
    <citation type="submission" date="2020-08" db="EMBL/GenBank/DDBJ databases">
        <title>Sequencing the genomes of 1000 actinobacteria strains.</title>
        <authorList>
            <person name="Klenk H.-P."/>
        </authorList>
    </citation>
    <scope>NUCLEOTIDE SEQUENCE [LARGE SCALE GENOMIC DNA]</scope>
    <source>
        <strain evidence="2 3">DSM 102122</strain>
    </source>
</reference>
<evidence type="ECO:0000313" key="3">
    <source>
        <dbReference type="Proteomes" id="UP000542813"/>
    </source>
</evidence>
<evidence type="ECO:0000256" key="1">
    <source>
        <dbReference type="SAM" id="MobiDB-lite"/>
    </source>
</evidence>
<dbReference type="Gene3D" id="3.90.79.10">
    <property type="entry name" value="Nucleoside Triphosphate Pyrophosphohydrolase"/>
    <property type="match status" value="1"/>
</dbReference>
<feature type="region of interest" description="Disordered" evidence="1">
    <location>
        <begin position="96"/>
        <end position="117"/>
    </location>
</feature>
<accession>A0A7W9LPT8</accession>
<protein>
    <submittedName>
        <fullName evidence="2">Putative NUDIX family NTP pyrophosphohydrolase</fullName>
    </submittedName>
</protein>
<dbReference type="AlphaFoldDB" id="A0A7W9LPT8"/>
<dbReference type="EMBL" id="JACHMM010000001">
    <property type="protein sequence ID" value="MBB5791636.1"/>
    <property type="molecule type" value="Genomic_DNA"/>
</dbReference>
<sequence>MSGLEGRSGEAPVDAARREFTEELGLPVPDGDLVELGTVKQSGGKTVTAWALRGDLDPDAVVPGTFELEWPPRSGRMQEFPEVDRGRVVLARCRAREDRQSAGRLPRPAGGDSTLGR</sequence>
<gene>
    <name evidence="2" type="ORF">HD601_006211</name>
</gene>
<comment type="caution">
    <text evidence="2">The sequence shown here is derived from an EMBL/GenBank/DDBJ whole genome shotgun (WGS) entry which is preliminary data.</text>
</comment>
<name>A0A7W9LPT8_9ACTN</name>
<keyword evidence="2" id="KW-0378">Hydrolase</keyword>
<organism evidence="2 3">
    <name type="scientific">Jiangella mangrovi</name>
    <dbReference type="NCBI Taxonomy" id="1524084"/>
    <lineage>
        <taxon>Bacteria</taxon>
        <taxon>Bacillati</taxon>
        <taxon>Actinomycetota</taxon>
        <taxon>Actinomycetes</taxon>
        <taxon>Jiangellales</taxon>
        <taxon>Jiangellaceae</taxon>
        <taxon>Jiangella</taxon>
    </lineage>
</organism>
<dbReference type="SUPFAM" id="SSF55811">
    <property type="entry name" value="Nudix"/>
    <property type="match status" value="1"/>
</dbReference>
<dbReference type="InterPro" id="IPR015797">
    <property type="entry name" value="NUDIX_hydrolase-like_dom_sf"/>
</dbReference>
<keyword evidence="3" id="KW-1185">Reference proteome</keyword>
<proteinExistence type="predicted"/>
<dbReference type="Proteomes" id="UP000542813">
    <property type="component" value="Unassembled WGS sequence"/>
</dbReference>
<evidence type="ECO:0000313" key="2">
    <source>
        <dbReference type="EMBL" id="MBB5791636.1"/>
    </source>
</evidence>
<dbReference type="GO" id="GO:0016787">
    <property type="term" value="F:hydrolase activity"/>
    <property type="evidence" value="ECO:0007669"/>
    <property type="project" value="UniProtKB-KW"/>
</dbReference>